<dbReference type="FunFam" id="1.25.40.440:FF:000001">
    <property type="entry name" value="Nuclear pore complex subunit"/>
    <property type="match status" value="1"/>
</dbReference>
<dbReference type="Proteomes" id="UP000189580">
    <property type="component" value="Chromosome c"/>
</dbReference>
<dbReference type="GO" id="GO:0006405">
    <property type="term" value="P:RNA export from nucleus"/>
    <property type="evidence" value="ECO:0007669"/>
    <property type="project" value="TreeGrafter"/>
</dbReference>
<dbReference type="GO" id="GO:0006606">
    <property type="term" value="P:protein import into nucleus"/>
    <property type="evidence" value="ECO:0007669"/>
    <property type="project" value="TreeGrafter"/>
</dbReference>
<dbReference type="PANTHER" id="PTHR10350">
    <property type="entry name" value="NUCLEAR PORE COMPLEX PROTEIN NUP155"/>
    <property type="match status" value="1"/>
</dbReference>
<dbReference type="Gene3D" id="1.25.40.450">
    <property type="entry name" value="Nucleoporin, helical domain, N-terminal subdomain"/>
    <property type="match status" value="1"/>
</dbReference>
<dbReference type="InterPro" id="IPR042537">
    <property type="entry name" value="Nucleoporin_Nup155_C_2"/>
</dbReference>
<dbReference type="GO" id="GO:0000972">
    <property type="term" value="P:transcription-dependent tethering of RNA polymerase II gene DNA at nuclear periphery"/>
    <property type="evidence" value="ECO:0007669"/>
    <property type="project" value="TreeGrafter"/>
</dbReference>
<evidence type="ECO:0000313" key="7">
    <source>
        <dbReference type="EMBL" id="ANB11304.1"/>
    </source>
</evidence>
<dbReference type="AlphaFoldDB" id="A0A167C761"/>
<dbReference type="InterPro" id="IPR042533">
    <property type="entry name" value="Nucleoporin_Nup155_C_1"/>
</dbReference>
<reference evidence="7 8" key="1">
    <citation type="submission" date="2016-02" db="EMBL/GenBank/DDBJ databases">
        <title>Complete genome sequence and transcriptome regulation of the pentose utilising yeast Sugiyamaella lignohabitans.</title>
        <authorList>
            <person name="Bellasio M."/>
            <person name="Peymann A."/>
            <person name="Valli M."/>
            <person name="Sipitzky M."/>
            <person name="Graf A."/>
            <person name="Sauer M."/>
            <person name="Marx H."/>
            <person name="Mattanovich D."/>
        </authorList>
    </citation>
    <scope>NUCLEOTIDE SEQUENCE [LARGE SCALE GENOMIC DNA]</scope>
    <source>
        <strain evidence="7 8">CBS 10342</strain>
    </source>
</reference>
<dbReference type="EMBL" id="CP014500">
    <property type="protein sequence ID" value="ANB11304.1"/>
    <property type="molecule type" value="Genomic_DNA"/>
</dbReference>
<dbReference type="Gene3D" id="1.20.120.1880">
    <property type="entry name" value="Nucleoporin, helical C-terminal domain"/>
    <property type="match status" value="1"/>
</dbReference>
<keyword evidence="3" id="KW-0813">Transport</keyword>
<dbReference type="InterPro" id="IPR004870">
    <property type="entry name" value="Nucleoporin_Nup155"/>
</dbReference>
<dbReference type="Gene3D" id="1.20.58.1780">
    <property type="match status" value="1"/>
</dbReference>
<dbReference type="GO" id="GO:0036228">
    <property type="term" value="P:protein localization to nuclear inner membrane"/>
    <property type="evidence" value="ECO:0007669"/>
    <property type="project" value="TreeGrafter"/>
</dbReference>
<accession>A0A167C761</accession>
<name>A0A167C761_9ASCO</name>
<evidence type="ECO:0000313" key="8">
    <source>
        <dbReference type="Proteomes" id="UP000189580"/>
    </source>
</evidence>
<evidence type="ECO:0000256" key="3">
    <source>
        <dbReference type="ARBA" id="ARBA00022448"/>
    </source>
</evidence>
<evidence type="ECO:0000259" key="5">
    <source>
        <dbReference type="Pfam" id="PF03177"/>
    </source>
</evidence>
<proteinExistence type="inferred from homology"/>
<dbReference type="InterPro" id="IPR014908">
    <property type="entry name" value="Nucleoporin_Nup133/Nup155_N"/>
</dbReference>
<organism evidence="7 8">
    <name type="scientific">Sugiyamaella lignohabitans</name>
    <dbReference type="NCBI Taxonomy" id="796027"/>
    <lineage>
        <taxon>Eukaryota</taxon>
        <taxon>Fungi</taxon>
        <taxon>Dikarya</taxon>
        <taxon>Ascomycota</taxon>
        <taxon>Saccharomycotina</taxon>
        <taxon>Dipodascomycetes</taxon>
        <taxon>Dipodascales</taxon>
        <taxon>Trichomonascaceae</taxon>
        <taxon>Sugiyamaella</taxon>
    </lineage>
</organism>
<dbReference type="InterPro" id="IPR042538">
    <property type="entry name" value="Nucleoporin_Nup155_C_3"/>
</dbReference>
<evidence type="ECO:0000256" key="2">
    <source>
        <dbReference type="ARBA" id="ARBA00007373"/>
    </source>
</evidence>
<feature type="domain" description="Nucleoporin Nup133/Nup155-like N-terminal" evidence="6">
    <location>
        <begin position="1"/>
        <end position="434"/>
    </location>
</feature>
<comment type="subcellular location">
    <subcellularLocation>
        <location evidence="1">Nucleus</location>
    </subcellularLocation>
</comment>
<evidence type="ECO:0000256" key="4">
    <source>
        <dbReference type="ARBA" id="ARBA00023242"/>
    </source>
</evidence>
<comment type="similarity">
    <text evidence="2">Belongs to the non-repetitive/WGA-negative nucleoporin family.</text>
</comment>
<sequence length="1219" mass="135147">MGMFPAIDRAWITVDNRLYLWNYKNGNDFSTFDELDHTIFSVNLVKPKPGVFVDSINYLLVLCTPVELYILGVQYDKVKSSIEFHYSGINVSISGLDVDTLVASEKSGRIFFSGANDGVNLWEVVYTNEDTWFKGKCSKICHTRSGLVSALTPSFSLPSVPFLPVDGSKIMGSLGLGSHAAPETIISMQIDDTRDLLYTLSSTSTIRIYHIPKGNTANLALTYTLPQILSNFQMASASSETRNAAASKTLKIVSLQVVKTYQSAQFHLVAITSGGFRLYIKAGRQYGVSVGDKPPNTIQVVGYRPPPVGEPVVNPDGTLSKPIPVLNTAKPQSKIFEPAHFFCVVPDEANSGGDKIFVSSLDSGRVIHILNQPNSVPTYSENACFLEVEGFVQSVELLTPPFRPSAKPEGFLNECAAQYSLPPPQVAVLTNTGIYVFTRRLPYQICENLLGSDDIKSFFDAYGRTETCASALSVASKSITGSSSSSSAQAYASREMATKIYIEIGGRAHLRYDDESTYALVRSANNTGSETIRLSGRFDGLATYVSRTIRDLWEANVFKSTKGAGAVTFSLGSPRKSLESVQLTLMEIAEFLERNHAFIEGLSGIPDGFIDAGLSSRAEEISLQAEHRGLDSLVKLIKSCREGLAFLLLLHDETAHASDGLEAVMSYLPKELREKVEELTFKHFFTTADGTELAKELVTCLVNRSISKGESVDSISRVLQDRCESYCSSSDVIIYKALEDLRKAKSLAEGDPELRIQSLYDSVKMFKKAAASIQLDSLKEAISEYVGLKYYSGAIEVALSVAFVGDKGNLALGYLHDGKVEGDPRQVAYDARVKVYNLIFEVLDIVDEKAQLSTESAVPGVNSLSDDEKARQEAYNICFEAQDEVFHFCFYDWFVYRGVESRLLAVNTPYILPYLVANAKTNLTIADLLWVYYQKRGDNYAAAQVLFSLAKSDFDIALGSRLEFLSRARGYCNADGPPGLRSAMTQLGSSIQEHLDIASIQDDILQAVREDIRFIPEKRDEAVAVLNGQLLNVSQLYNDYAYPLGYHEICLVIYQVTDYRGHDEITKSWQKLINSSTESDDELSNYEHVSSVVQRLGQQFMNAEFVFPTDVLVPMLETFSLERAPNAPRGWVIDTFLNAGVSSETIYALLSDLLERKEAPFDDKYGYEKLAMDLAYLLTRWSSESRGRTISHIVSRDDIEKLRTVIPQKEYAEILRRMR</sequence>
<dbReference type="GeneID" id="30036204"/>
<keyword evidence="4" id="KW-0539">Nucleus</keyword>
<dbReference type="SUPFAM" id="SSF50978">
    <property type="entry name" value="WD40 repeat-like"/>
    <property type="match status" value="1"/>
</dbReference>
<dbReference type="GO" id="GO:0017056">
    <property type="term" value="F:structural constituent of nuclear pore"/>
    <property type="evidence" value="ECO:0007669"/>
    <property type="project" value="InterPro"/>
</dbReference>
<evidence type="ECO:0000259" key="6">
    <source>
        <dbReference type="Pfam" id="PF08801"/>
    </source>
</evidence>
<keyword evidence="8" id="KW-1185">Reference proteome</keyword>
<dbReference type="OrthoDB" id="338970at2759"/>
<dbReference type="InterPro" id="IPR007187">
    <property type="entry name" value="Nucleoporin_Nup133/Nup155_C"/>
</dbReference>
<dbReference type="Pfam" id="PF08801">
    <property type="entry name" value="Nucleoporin_N"/>
    <property type="match status" value="1"/>
</dbReference>
<dbReference type="PANTHER" id="PTHR10350:SF6">
    <property type="entry name" value="NUCLEAR PORE COMPLEX PROTEIN NUP155"/>
    <property type="match status" value="1"/>
</dbReference>
<dbReference type="Gene3D" id="1.25.40.440">
    <property type="entry name" value="Nucleoporin, helical domain, central subdomain"/>
    <property type="match status" value="1"/>
</dbReference>
<gene>
    <name evidence="7" type="primary">NUP170</name>
    <name evidence="7" type="ORF">AWJ20_4108</name>
</gene>
<dbReference type="InterPro" id="IPR036322">
    <property type="entry name" value="WD40_repeat_dom_sf"/>
</dbReference>
<protein>
    <submittedName>
        <fullName evidence="7">Nup170p</fullName>
    </submittedName>
</protein>
<feature type="domain" description="Nucleoporin Nup133/Nup155-like C-terminal" evidence="5">
    <location>
        <begin position="535"/>
        <end position="1198"/>
    </location>
</feature>
<dbReference type="GO" id="GO:0044611">
    <property type="term" value="C:nuclear pore inner ring"/>
    <property type="evidence" value="ECO:0007669"/>
    <property type="project" value="TreeGrafter"/>
</dbReference>
<evidence type="ECO:0000256" key="1">
    <source>
        <dbReference type="ARBA" id="ARBA00004123"/>
    </source>
</evidence>
<dbReference type="KEGG" id="slb:AWJ20_4108"/>
<dbReference type="RefSeq" id="XP_018733781.1">
    <property type="nucleotide sequence ID" value="XM_018881164.1"/>
</dbReference>
<dbReference type="Pfam" id="PF03177">
    <property type="entry name" value="Nucleoporin_C"/>
    <property type="match status" value="1"/>
</dbReference>